<accession>A0A1N7N3I3</accession>
<keyword evidence="3" id="KW-0677">Repeat</keyword>
<dbReference type="RefSeq" id="WP_076516044.1">
    <property type="nucleotide sequence ID" value="NZ_FTOH01000006.1"/>
</dbReference>
<comment type="similarity">
    <text evidence="1">Belongs to the transferase hexapeptide repeat family.</text>
</comment>
<dbReference type="InterPro" id="IPR050179">
    <property type="entry name" value="Trans_hexapeptide_repeat"/>
</dbReference>
<reference evidence="6" key="1">
    <citation type="submission" date="2017-01" db="EMBL/GenBank/DDBJ databases">
        <authorList>
            <person name="Varghese N."/>
            <person name="Submissions S."/>
        </authorList>
    </citation>
    <scope>NUCLEOTIDE SEQUENCE [LARGE SCALE GENOMIC DNA]</scope>
    <source>
        <strain evidence="6">DSM 24913</strain>
    </source>
</reference>
<dbReference type="Pfam" id="PF00132">
    <property type="entry name" value="Hexapep"/>
    <property type="match status" value="1"/>
</dbReference>
<dbReference type="PANTHER" id="PTHR43300">
    <property type="entry name" value="ACETYLTRANSFERASE"/>
    <property type="match status" value="1"/>
</dbReference>
<dbReference type="InterPro" id="IPR018357">
    <property type="entry name" value="Hexapep_transf_CS"/>
</dbReference>
<dbReference type="OrthoDB" id="9815592at2"/>
<protein>
    <submittedName>
        <fullName evidence="5">Transferase hexapeptide (Six repeat-containing protein)</fullName>
    </submittedName>
</protein>
<dbReference type="PANTHER" id="PTHR43300:SF11">
    <property type="entry name" value="ACETYLTRANSFERASE RV3034C-RELATED"/>
    <property type="match status" value="1"/>
</dbReference>
<keyword evidence="2 5" id="KW-0808">Transferase</keyword>
<dbReference type="CDD" id="cd03349">
    <property type="entry name" value="LbH_XAT"/>
    <property type="match status" value="1"/>
</dbReference>
<dbReference type="STRING" id="484498.SAMN05421686_106160"/>
<dbReference type="SUPFAM" id="SSF51161">
    <property type="entry name" value="Trimeric LpxA-like enzymes"/>
    <property type="match status" value="1"/>
</dbReference>
<dbReference type="Gene3D" id="2.160.10.10">
    <property type="entry name" value="Hexapeptide repeat proteins"/>
    <property type="match status" value="1"/>
</dbReference>
<keyword evidence="4" id="KW-0012">Acyltransferase</keyword>
<dbReference type="EMBL" id="FTOH01000006">
    <property type="protein sequence ID" value="SIS92902.1"/>
    <property type="molecule type" value="Genomic_DNA"/>
</dbReference>
<name>A0A1N7N3I3_9GAMM</name>
<dbReference type="AlphaFoldDB" id="A0A1N7N3I3"/>
<proteinExistence type="inferred from homology"/>
<dbReference type="InterPro" id="IPR011004">
    <property type="entry name" value="Trimer_LpxA-like_sf"/>
</dbReference>
<keyword evidence="6" id="KW-1185">Reference proteome</keyword>
<gene>
    <name evidence="5" type="ORF">SAMN05421686_106160</name>
</gene>
<dbReference type="GO" id="GO:0016746">
    <property type="term" value="F:acyltransferase activity"/>
    <property type="evidence" value="ECO:0007669"/>
    <property type="project" value="UniProtKB-KW"/>
</dbReference>
<dbReference type="PROSITE" id="PS00101">
    <property type="entry name" value="HEXAPEP_TRANSFERASES"/>
    <property type="match status" value="1"/>
</dbReference>
<dbReference type="Proteomes" id="UP000185639">
    <property type="component" value="Unassembled WGS sequence"/>
</dbReference>
<organism evidence="5 6">
    <name type="scientific">Thalassolituus maritimus</name>
    <dbReference type="NCBI Taxonomy" id="484498"/>
    <lineage>
        <taxon>Bacteria</taxon>
        <taxon>Pseudomonadati</taxon>
        <taxon>Pseudomonadota</taxon>
        <taxon>Gammaproteobacteria</taxon>
        <taxon>Oceanospirillales</taxon>
        <taxon>Oceanospirillaceae</taxon>
        <taxon>Thalassolituus</taxon>
    </lineage>
</organism>
<sequence length="205" mass="22391">MDTVDRIFLGLRKIVANTVNSVVNIFRKDVLVESSAVHRSVVIGTGSQVKVGTAIDPASTIGSYVYIGKYCNVTRANIGSYVSIANGVSIGQGEHDITRISTNSLFYESAYDELTKEDLIIEEDVWIGADSIVLRGVVIGRGAVIGANSVVTKSVPRYAVVVGAPARVIKYRFSNDRIASIEKSEWWTYSPTDARLIFKRITENV</sequence>
<evidence type="ECO:0000256" key="2">
    <source>
        <dbReference type="ARBA" id="ARBA00022679"/>
    </source>
</evidence>
<evidence type="ECO:0000256" key="1">
    <source>
        <dbReference type="ARBA" id="ARBA00007274"/>
    </source>
</evidence>
<dbReference type="InterPro" id="IPR001451">
    <property type="entry name" value="Hexapep"/>
</dbReference>
<evidence type="ECO:0000256" key="4">
    <source>
        <dbReference type="ARBA" id="ARBA00023315"/>
    </source>
</evidence>
<evidence type="ECO:0000313" key="5">
    <source>
        <dbReference type="EMBL" id="SIS92902.1"/>
    </source>
</evidence>
<evidence type="ECO:0000256" key="3">
    <source>
        <dbReference type="ARBA" id="ARBA00022737"/>
    </source>
</evidence>
<evidence type="ECO:0000313" key="6">
    <source>
        <dbReference type="Proteomes" id="UP000185639"/>
    </source>
</evidence>